<dbReference type="InterPro" id="IPR000073">
    <property type="entry name" value="AB_hydrolase_1"/>
</dbReference>
<dbReference type="AlphaFoldDB" id="A0A4R6UPK0"/>
<organism evidence="3 4">
    <name type="scientific">Permianibacter aggregans</name>
    <dbReference type="NCBI Taxonomy" id="1510150"/>
    <lineage>
        <taxon>Bacteria</taxon>
        <taxon>Pseudomonadati</taxon>
        <taxon>Pseudomonadota</taxon>
        <taxon>Gammaproteobacteria</taxon>
        <taxon>Pseudomonadales</taxon>
        <taxon>Pseudomonadaceae</taxon>
        <taxon>Permianibacter</taxon>
    </lineage>
</organism>
<dbReference type="GO" id="GO:0016020">
    <property type="term" value="C:membrane"/>
    <property type="evidence" value="ECO:0007669"/>
    <property type="project" value="TreeGrafter"/>
</dbReference>
<comment type="caution">
    <text evidence="3">The sequence shown here is derived from an EMBL/GenBank/DDBJ whole genome shotgun (WGS) entry which is preliminary data.</text>
</comment>
<dbReference type="InterPro" id="IPR029058">
    <property type="entry name" value="AB_hydrolase_fold"/>
</dbReference>
<dbReference type="InterPro" id="IPR050266">
    <property type="entry name" value="AB_hydrolase_sf"/>
</dbReference>
<dbReference type="PANTHER" id="PTHR43798:SF33">
    <property type="entry name" value="HYDROLASE, PUTATIVE (AFU_ORTHOLOGUE AFUA_2G14860)-RELATED"/>
    <property type="match status" value="1"/>
</dbReference>
<evidence type="ECO:0000313" key="4">
    <source>
        <dbReference type="Proteomes" id="UP000295375"/>
    </source>
</evidence>
<evidence type="ECO:0000313" key="3">
    <source>
        <dbReference type="EMBL" id="TDQ49148.1"/>
    </source>
</evidence>
<dbReference type="Gene3D" id="3.40.50.1820">
    <property type="entry name" value="alpha/beta hydrolase"/>
    <property type="match status" value="1"/>
</dbReference>
<proteinExistence type="predicted"/>
<evidence type="ECO:0000259" key="2">
    <source>
        <dbReference type="Pfam" id="PF12697"/>
    </source>
</evidence>
<dbReference type="PRINTS" id="PR00111">
    <property type="entry name" value="ABHYDROLASE"/>
</dbReference>
<dbReference type="Pfam" id="PF12697">
    <property type="entry name" value="Abhydrolase_6"/>
    <property type="match status" value="1"/>
</dbReference>
<sequence>MIRLICGALLLITASTLSADEQMIPANEYSLQVSRQGQGERIVVFEAGFGTPGQVWQGVIGQLGAGFTAISYSRAGIGKSGGQGKVKTIAEHLQDLHLVIDSQAANQPVLLVGHSYGGLLVTEYARQHPERVQAIVLVDPATMTQRLAFKATAAERIAADDQKLLSMLPPAMAADYRALTTQLDAAAPSTVALPDVPLMLLTSTRVESEPFVFEETREGKAIWKQQHTHLFAQFNRGQHQFFADAGHNIHREQPAAVAEAIETAANWARAKP</sequence>
<evidence type="ECO:0000256" key="1">
    <source>
        <dbReference type="SAM" id="SignalP"/>
    </source>
</evidence>
<feature type="domain" description="AB hydrolase-1" evidence="2">
    <location>
        <begin position="43"/>
        <end position="260"/>
    </location>
</feature>
<feature type="chain" id="PRO_5020312203" evidence="1">
    <location>
        <begin position="20"/>
        <end position="272"/>
    </location>
</feature>
<dbReference type="PANTHER" id="PTHR43798">
    <property type="entry name" value="MONOACYLGLYCEROL LIPASE"/>
    <property type="match status" value="1"/>
</dbReference>
<dbReference type="SUPFAM" id="SSF53474">
    <property type="entry name" value="alpha/beta-Hydrolases"/>
    <property type="match status" value="1"/>
</dbReference>
<dbReference type="Proteomes" id="UP000295375">
    <property type="component" value="Unassembled WGS sequence"/>
</dbReference>
<gene>
    <name evidence="3" type="ORF">EV696_105122</name>
</gene>
<dbReference type="EMBL" id="SNYM01000005">
    <property type="protein sequence ID" value="TDQ49148.1"/>
    <property type="molecule type" value="Genomic_DNA"/>
</dbReference>
<accession>A0A4R6UPK0</accession>
<keyword evidence="4" id="KW-1185">Reference proteome</keyword>
<feature type="signal peptide" evidence="1">
    <location>
        <begin position="1"/>
        <end position="19"/>
    </location>
</feature>
<dbReference type="RefSeq" id="WP_157591337.1">
    <property type="nucleotide sequence ID" value="NZ_CP037953.1"/>
</dbReference>
<keyword evidence="1" id="KW-0732">Signal</keyword>
<name>A0A4R6UPK0_9GAMM</name>
<protein>
    <submittedName>
        <fullName evidence="3">Pimeloyl-ACP methyl ester carboxylesterase</fullName>
    </submittedName>
</protein>
<reference evidence="3 4" key="1">
    <citation type="submission" date="2019-03" db="EMBL/GenBank/DDBJ databases">
        <title>Genomic Encyclopedia of Type Strains, Phase IV (KMG-IV): sequencing the most valuable type-strain genomes for metagenomic binning, comparative biology and taxonomic classification.</title>
        <authorList>
            <person name="Goeker M."/>
        </authorList>
    </citation>
    <scope>NUCLEOTIDE SEQUENCE [LARGE SCALE GENOMIC DNA]</scope>
    <source>
        <strain evidence="3 4">DSM 103792</strain>
    </source>
</reference>